<keyword evidence="2" id="KW-1185">Reference proteome</keyword>
<gene>
    <name evidence="1" type="ORF">AVEN_130620_1</name>
</gene>
<dbReference type="AlphaFoldDB" id="A0A4Y2PPB8"/>
<name>A0A4Y2PPB8_ARAVE</name>
<proteinExistence type="predicted"/>
<accession>A0A4Y2PPB8</accession>
<organism evidence="1 2">
    <name type="scientific">Araneus ventricosus</name>
    <name type="common">Orbweaver spider</name>
    <name type="synonym">Epeira ventricosa</name>
    <dbReference type="NCBI Taxonomy" id="182803"/>
    <lineage>
        <taxon>Eukaryota</taxon>
        <taxon>Metazoa</taxon>
        <taxon>Ecdysozoa</taxon>
        <taxon>Arthropoda</taxon>
        <taxon>Chelicerata</taxon>
        <taxon>Arachnida</taxon>
        <taxon>Araneae</taxon>
        <taxon>Araneomorphae</taxon>
        <taxon>Entelegynae</taxon>
        <taxon>Araneoidea</taxon>
        <taxon>Araneidae</taxon>
        <taxon>Araneus</taxon>
    </lineage>
</organism>
<evidence type="ECO:0000313" key="2">
    <source>
        <dbReference type="Proteomes" id="UP000499080"/>
    </source>
</evidence>
<dbReference type="EMBL" id="BGPR01011569">
    <property type="protein sequence ID" value="GBN51946.1"/>
    <property type="molecule type" value="Genomic_DNA"/>
</dbReference>
<sequence>MCWYWLRHRLAWFGKRLRDLLDCRERALAVIGWCQSVEPLLNSGWIQIRSKIRRNVGGFLSQKQLCQVHDSARLLMHCIRKSWIKKEKPVVSKKEA</sequence>
<evidence type="ECO:0000313" key="1">
    <source>
        <dbReference type="EMBL" id="GBN51946.1"/>
    </source>
</evidence>
<comment type="caution">
    <text evidence="1">The sequence shown here is derived from an EMBL/GenBank/DDBJ whole genome shotgun (WGS) entry which is preliminary data.</text>
</comment>
<reference evidence="1 2" key="1">
    <citation type="journal article" date="2019" name="Sci. Rep.">
        <title>Orb-weaving spider Araneus ventricosus genome elucidates the spidroin gene catalogue.</title>
        <authorList>
            <person name="Kono N."/>
            <person name="Nakamura H."/>
            <person name="Ohtoshi R."/>
            <person name="Moran D.A.P."/>
            <person name="Shinohara A."/>
            <person name="Yoshida Y."/>
            <person name="Fujiwara M."/>
            <person name="Mori M."/>
            <person name="Tomita M."/>
            <person name="Arakawa K."/>
        </authorList>
    </citation>
    <scope>NUCLEOTIDE SEQUENCE [LARGE SCALE GENOMIC DNA]</scope>
</reference>
<protein>
    <submittedName>
        <fullName evidence="1">Uncharacterized protein</fullName>
    </submittedName>
</protein>
<dbReference type="Proteomes" id="UP000499080">
    <property type="component" value="Unassembled WGS sequence"/>
</dbReference>